<accession>A0A9E6Y1I1</accession>
<dbReference type="KEGG" id="sbae:DSM104329_04450"/>
<gene>
    <name evidence="1" type="ORF">DSM104329_04450</name>
</gene>
<protein>
    <recommendedName>
        <fullName evidence="3">SAM-dependent methyltransferase</fullName>
    </recommendedName>
</protein>
<dbReference type="Proteomes" id="UP001162834">
    <property type="component" value="Chromosome"/>
</dbReference>
<dbReference type="InterPro" id="IPR042086">
    <property type="entry name" value="MeTrfase_capping"/>
</dbReference>
<dbReference type="SUPFAM" id="SSF53335">
    <property type="entry name" value="S-adenosyl-L-methionine-dependent methyltransferases"/>
    <property type="match status" value="2"/>
</dbReference>
<keyword evidence="2" id="KW-1185">Reference proteome</keyword>
<dbReference type="InterPro" id="IPR029063">
    <property type="entry name" value="SAM-dependent_MTases_sf"/>
</dbReference>
<organism evidence="1 2">
    <name type="scientific">Capillimicrobium parvum</name>
    <dbReference type="NCBI Taxonomy" id="2884022"/>
    <lineage>
        <taxon>Bacteria</taxon>
        <taxon>Bacillati</taxon>
        <taxon>Actinomycetota</taxon>
        <taxon>Thermoleophilia</taxon>
        <taxon>Solirubrobacterales</taxon>
        <taxon>Capillimicrobiaceae</taxon>
        <taxon>Capillimicrobium</taxon>
    </lineage>
</organism>
<dbReference type="RefSeq" id="WP_259312064.1">
    <property type="nucleotide sequence ID" value="NZ_CP087164.1"/>
</dbReference>
<dbReference type="EMBL" id="CP087164">
    <property type="protein sequence ID" value="UGS38028.1"/>
    <property type="molecule type" value="Genomic_DNA"/>
</dbReference>
<reference evidence="1" key="1">
    <citation type="journal article" date="2022" name="Int. J. Syst. Evol. Microbiol.">
        <title>Pseudomonas aegrilactucae sp. nov. and Pseudomonas morbosilactucae sp. nov., pathogens causing bacterial rot of lettuce in Japan.</title>
        <authorList>
            <person name="Sawada H."/>
            <person name="Fujikawa T."/>
            <person name="Satou M."/>
        </authorList>
    </citation>
    <scope>NUCLEOTIDE SEQUENCE</scope>
    <source>
        <strain evidence="1">0166_1</strain>
    </source>
</reference>
<dbReference type="Gene3D" id="1.10.1200.270">
    <property type="entry name" value="Methyltransferase, alpha-helical capping domain"/>
    <property type="match status" value="1"/>
</dbReference>
<name>A0A9E6Y1I1_9ACTN</name>
<evidence type="ECO:0000313" key="2">
    <source>
        <dbReference type="Proteomes" id="UP001162834"/>
    </source>
</evidence>
<sequence>MADDYGRYALSQRAAFEATHPYVLAAARLFADERVLRVVDLGAADGVNSHGLIHDLAEQRAGRPLIYALVDLPTNAWRVAGEHLRHAFGEAADGSGVLVIPGPGDAGPGVADVGTGAHYASPEAHGEACRRAVEHSPHPATVISLAGIPLQRAPCLPPGSVDVAVTGTTMHWVADSAGLASTGSVFPGYPDHRDEAERRAWLVAAAREWQRLLEIRAMELAPGGRFIAALPASPTSGPGRTGLYVEIIGDMNRVLADWRRAGRIGAATVAAVVVPVWMRTLDEIRDPFEAGGGRVAGLELESAELFRLDNPYWHEDPAVFARGYMRSVLAWGGPLLHRAFAREGEDRARGLVADFIRTLEERVADAPDRYRWDYIEALIVCRKADGTERNRTRPSD</sequence>
<dbReference type="Gene3D" id="3.40.50.150">
    <property type="entry name" value="Vaccinia Virus protein VP39"/>
    <property type="match status" value="1"/>
</dbReference>
<evidence type="ECO:0008006" key="3">
    <source>
        <dbReference type="Google" id="ProtNLM"/>
    </source>
</evidence>
<dbReference type="AlphaFoldDB" id="A0A9E6Y1I1"/>
<proteinExistence type="predicted"/>
<evidence type="ECO:0000313" key="1">
    <source>
        <dbReference type="EMBL" id="UGS38028.1"/>
    </source>
</evidence>